<dbReference type="Proteomes" id="UP000598997">
    <property type="component" value="Unassembled WGS sequence"/>
</dbReference>
<accession>A0A916YNA5</accession>
<protein>
    <submittedName>
        <fullName evidence="2">Uncharacterized protein</fullName>
    </submittedName>
</protein>
<sequence>MTSDKKFERVRPDRHPSHIPATDRPERNSQLYNEVRKEGEVVPEDYPVQDRRDGNVATGHSKA</sequence>
<dbReference type="EMBL" id="BMIO01000015">
    <property type="protein sequence ID" value="GGD53474.1"/>
    <property type="molecule type" value="Genomic_DNA"/>
</dbReference>
<feature type="compositionally biased region" description="Basic and acidic residues" evidence="1">
    <location>
        <begin position="1"/>
        <end position="27"/>
    </location>
</feature>
<reference evidence="2 3" key="1">
    <citation type="journal article" date="2014" name="Int. J. Syst. Evol. Microbiol.">
        <title>Complete genome sequence of Corynebacterium casei LMG S-19264T (=DSM 44701T), isolated from a smear-ripened cheese.</title>
        <authorList>
            <consortium name="US DOE Joint Genome Institute (JGI-PGF)"/>
            <person name="Walter F."/>
            <person name="Albersmeier A."/>
            <person name="Kalinowski J."/>
            <person name="Ruckert C."/>
        </authorList>
    </citation>
    <scope>NUCLEOTIDE SEQUENCE [LARGE SCALE GENOMIC DNA]</scope>
    <source>
        <strain evidence="2 3">CGMCC 1.15358</strain>
    </source>
</reference>
<name>A0A916YNA5_9SPHN</name>
<gene>
    <name evidence="2" type="ORF">GCM10010989_29570</name>
</gene>
<comment type="caution">
    <text evidence="2">The sequence shown here is derived from an EMBL/GenBank/DDBJ whole genome shotgun (WGS) entry which is preliminary data.</text>
</comment>
<evidence type="ECO:0000313" key="3">
    <source>
        <dbReference type="Proteomes" id="UP000598997"/>
    </source>
</evidence>
<dbReference type="OrthoDB" id="7433539at2"/>
<feature type="region of interest" description="Disordered" evidence="1">
    <location>
        <begin position="1"/>
        <end position="63"/>
    </location>
</feature>
<keyword evidence="3" id="KW-1185">Reference proteome</keyword>
<dbReference type="RefSeq" id="WP_156521644.1">
    <property type="nucleotide sequence ID" value="NZ_BMIO01000015.1"/>
</dbReference>
<dbReference type="AlphaFoldDB" id="A0A916YNA5"/>
<proteinExistence type="predicted"/>
<evidence type="ECO:0000256" key="1">
    <source>
        <dbReference type="SAM" id="MobiDB-lite"/>
    </source>
</evidence>
<evidence type="ECO:0000313" key="2">
    <source>
        <dbReference type="EMBL" id="GGD53474.1"/>
    </source>
</evidence>
<organism evidence="2 3">
    <name type="scientific">Croceicoccus pelagius</name>
    <dbReference type="NCBI Taxonomy" id="1703341"/>
    <lineage>
        <taxon>Bacteria</taxon>
        <taxon>Pseudomonadati</taxon>
        <taxon>Pseudomonadota</taxon>
        <taxon>Alphaproteobacteria</taxon>
        <taxon>Sphingomonadales</taxon>
        <taxon>Erythrobacteraceae</taxon>
        <taxon>Croceicoccus</taxon>
    </lineage>
</organism>